<dbReference type="EMBL" id="KN835679">
    <property type="protein sequence ID" value="KIK34983.1"/>
    <property type="molecule type" value="Genomic_DNA"/>
</dbReference>
<dbReference type="InParanoid" id="A0A0D0ASS7"/>
<dbReference type="OrthoDB" id="2661916at2759"/>
<evidence type="ECO:0000256" key="1">
    <source>
        <dbReference type="SAM" id="MobiDB-lite"/>
    </source>
</evidence>
<name>A0A0D0ASS7_9AGAM</name>
<protein>
    <submittedName>
        <fullName evidence="2">Uncharacterized protein</fullName>
    </submittedName>
</protein>
<evidence type="ECO:0000313" key="3">
    <source>
        <dbReference type="Proteomes" id="UP000054485"/>
    </source>
</evidence>
<accession>A0A0D0ASS7</accession>
<sequence>MMTTTSLRTFSIPRPSEANFRRLRNSRHGEIAQALNMGPEDFMEFKKQVREKMHTSLDHSKKFDEQDPSAWRAFVQWAYEAMPSLISKYEDAWPVELYVRISLNKHIAYERHQFKKAVAKYKRSMVLRSPSSALDEKEMSPADLPPPYDEEDRTTYSEIPGARMHPDAAPENIEQFLRSCDFDLGHLTSTFVTRRAGLFNLERLELLASWPAALRRDHLERHFGTMLDDVEIEVLNKRFVEMSRAQI</sequence>
<dbReference type="Proteomes" id="UP000054485">
    <property type="component" value="Unassembled WGS sequence"/>
</dbReference>
<reference evidence="3" key="2">
    <citation type="submission" date="2015-01" db="EMBL/GenBank/DDBJ databases">
        <title>Evolutionary Origins and Diversification of the Mycorrhizal Mutualists.</title>
        <authorList>
            <consortium name="DOE Joint Genome Institute"/>
            <consortium name="Mycorrhizal Genomics Consortium"/>
            <person name="Kohler A."/>
            <person name="Kuo A."/>
            <person name="Nagy L.G."/>
            <person name="Floudas D."/>
            <person name="Copeland A."/>
            <person name="Barry K.W."/>
            <person name="Cichocki N."/>
            <person name="Veneault-Fourrey C."/>
            <person name="LaButti K."/>
            <person name="Lindquist E.A."/>
            <person name="Lipzen A."/>
            <person name="Lundell T."/>
            <person name="Morin E."/>
            <person name="Murat C."/>
            <person name="Riley R."/>
            <person name="Ohm R."/>
            <person name="Sun H."/>
            <person name="Tunlid A."/>
            <person name="Henrissat B."/>
            <person name="Grigoriev I.V."/>
            <person name="Hibbett D.S."/>
            <person name="Martin F."/>
        </authorList>
    </citation>
    <scope>NUCLEOTIDE SEQUENCE [LARGE SCALE GENOMIC DNA]</scope>
    <source>
        <strain evidence="3">UH-Slu-Lm8-n1</strain>
    </source>
</reference>
<evidence type="ECO:0000313" key="2">
    <source>
        <dbReference type="EMBL" id="KIK34983.1"/>
    </source>
</evidence>
<proteinExistence type="predicted"/>
<dbReference type="AlphaFoldDB" id="A0A0D0ASS7"/>
<keyword evidence="3" id="KW-1185">Reference proteome</keyword>
<gene>
    <name evidence="2" type="ORF">CY34DRAFT_812520</name>
</gene>
<reference evidence="2 3" key="1">
    <citation type="submission" date="2014-04" db="EMBL/GenBank/DDBJ databases">
        <authorList>
            <consortium name="DOE Joint Genome Institute"/>
            <person name="Kuo A."/>
            <person name="Ruytinx J."/>
            <person name="Rineau F."/>
            <person name="Colpaert J."/>
            <person name="Kohler A."/>
            <person name="Nagy L.G."/>
            <person name="Floudas D."/>
            <person name="Copeland A."/>
            <person name="Barry K.W."/>
            <person name="Cichocki N."/>
            <person name="Veneault-Fourrey C."/>
            <person name="LaButti K."/>
            <person name="Lindquist E.A."/>
            <person name="Lipzen A."/>
            <person name="Lundell T."/>
            <person name="Morin E."/>
            <person name="Murat C."/>
            <person name="Sun H."/>
            <person name="Tunlid A."/>
            <person name="Henrissat B."/>
            <person name="Grigoriev I.V."/>
            <person name="Hibbett D.S."/>
            <person name="Martin F."/>
            <person name="Nordberg H.P."/>
            <person name="Cantor M.N."/>
            <person name="Hua S.X."/>
        </authorList>
    </citation>
    <scope>NUCLEOTIDE SEQUENCE [LARGE SCALE GENOMIC DNA]</scope>
    <source>
        <strain evidence="2 3">UH-Slu-Lm8-n1</strain>
    </source>
</reference>
<organism evidence="2 3">
    <name type="scientific">Suillus luteus UH-Slu-Lm8-n1</name>
    <dbReference type="NCBI Taxonomy" id="930992"/>
    <lineage>
        <taxon>Eukaryota</taxon>
        <taxon>Fungi</taxon>
        <taxon>Dikarya</taxon>
        <taxon>Basidiomycota</taxon>
        <taxon>Agaricomycotina</taxon>
        <taxon>Agaricomycetes</taxon>
        <taxon>Agaricomycetidae</taxon>
        <taxon>Boletales</taxon>
        <taxon>Suillineae</taxon>
        <taxon>Suillaceae</taxon>
        <taxon>Suillus</taxon>
    </lineage>
</organism>
<dbReference type="HOGENOM" id="CLU_1125157_0_0_1"/>
<feature type="region of interest" description="Disordered" evidence="1">
    <location>
        <begin position="132"/>
        <end position="152"/>
    </location>
</feature>